<keyword evidence="5 7" id="KW-0472">Membrane</keyword>
<feature type="transmembrane region" description="Helical" evidence="7">
    <location>
        <begin position="381"/>
        <end position="410"/>
    </location>
</feature>
<dbReference type="Pfam" id="PF02687">
    <property type="entry name" value="FtsX"/>
    <property type="match status" value="1"/>
</dbReference>
<dbReference type="RefSeq" id="WP_006167657.1">
    <property type="nucleotide sequence ID" value="NZ_AOIN01000059.1"/>
</dbReference>
<evidence type="ECO:0000313" key="10">
    <source>
        <dbReference type="Proteomes" id="UP000011693"/>
    </source>
</evidence>
<comment type="caution">
    <text evidence="9">The sequence shown here is derived from an EMBL/GenBank/DDBJ whole genome shotgun (WGS) entry which is preliminary data.</text>
</comment>
<evidence type="ECO:0000256" key="3">
    <source>
        <dbReference type="ARBA" id="ARBA00022692"/>
    </source>
</evidence>
<evidence type="ECO:0000256" key="7">
    <source>
        <dbReference type="SAM" id="Phobius"/>
    </source>
</evidence>
<protein>
    <recommendedName>
        <fullName evidence="8">ABC3 transporter permease C-terminal domain-containing protein</fullName>
    </recommendedName>
</protein>
<dbReference type="STRING" id="1227492.C482_11071"/>
<evidence type="ECO:0000256" key="2">
    <source>
        <dbReference type="ARBA" id="ARBA00022475"/>
    </source>
</evidence>
<gene>
    <name evidence="9" type="ORF">C482_11071</name>
</gene>
<dbReference type="EMBL" id="AOIN01000059">
    <property type="protein sequence ID" value="ELY99092.1"/>
    <property type="molecule type" value="Genomic_DNA"/>
</dbReference>
<feature type="transmembrane region" description="Helical" evidence="7">
    <location>
        <begin position="430"/>
        <end position="454"/>
    </location>
</feature>
<keyword evidence="3 7" id="KW-0812">Transmembrane</keyword>
<keyword evidence="2" id="KW-1003">Cell membrane</keyword>
<reference evidence="9 10" key="1">
    <citation type="journal article" date="2014" name="PLoS Genet.">
        <title>Phylogenetically driven sequencing of extremely halophilic archaea reveals strategies for static and dynamic osmo-response.</title>
        <authorList>
            <person name="Becker E.A."/>
            <person name="Seitzer P.M."/>
            <person name="Tritt A."/>
            <person name="Larsen D."/>
            <person name="Krusor M."/>
            <person name="Yao A.I."/>
            <person name="Wu D."/>
            <person name="Madern D."/>
            <person name="Eisen J.A."/>
            <person name="Darling A.E."/>
            <person name="Facciotti M.T."/>
        </authorList>
    </citation>
    <scope>NUCLEOTIDE SEQUENCE [LARGE SCALE GENOMIC DNA]</scope>
    <source>
        <strain evidence="9 10">JCM 10990</strain>
    </source>
</reference>
<dbReference type="InterPro" id="IPR051447">
    <property type="entry name" value="Lipoprotein-release_system"/>
</dbReference>
<feature type="domain" description="ABC3 transporter permease C-terminal" evidence="8">
    <location>
        <begin position="340"/>
        <end position="457"/>
    </location>
</feature>
<dbReference type="PANTHER" id="PTHR30489">
    <property type="entry name" value="LIPOPROTEIN-RELEASING SYSTEM TRANSMEMBRANE PROTEIN LOLE"/>
    <property type="match status" value="1"/>
</dbReference>
<feature type="region of interest" description="Disordered" evidence="6">
    <location>
        <begin position="1"/>
        <end position="44"/>
    </location>
</feature>
<dbReference type="Proteomes" id="UP000011693">
    <property type="component" value="Unassembled WGS sequence"/>
</dbReference>
<organism evidence="9 10">
    <name type="scientific">Natrialba chahannaoensis JCM 10990</name>
    <dbReference type="NCBI Taxonomy" id="1227492"/>
    <lineage>
        <taxon>Archaea</taxon>
        <taxon>Methanobacteriati</taxon>
        <taxon>Methanobacteriota</taxon>
        <taxon>Stenosarchaea group</taxon>
        <taxon>Halobacteria</taxon>
        <taxon>Halobacteriales</taxon>
        <taxon>Natrialbaceae</taxon>
        <taxon>Natrialba</taxon>
    </lineage>
</organism>
<dbReference type="AlphaFoldDB" id="M0AMF4"/>
<feature type="transmembrane region" description="Helical" evidence="7">
    <location>
        <begin position="332"/>
        <end position="360"/>
    </location>
</feature>
<evidence type="ECO:0000256" key="1">
    <source>
        <dbReference type="ARBA" id="ARBA00004651"/>
    </source>
</evidence>
<keyword evidence="4 7" id="KW-1133">Transmembrane helix</keyword>
<feature type="compositionally biased region" description="Basic and acidic residues" evidence="6">
    <location>
        <begin position="7"/>
        <end position="44"/>
    </location>
</feature>
<dbReference type="PATRIC" id="fig|1227492.4.peg.2183"/>
<dbReference type="GO" id="GO:0098797">
    <property type="term" value="C:plasma membrane protein complex"/>
    <property type="evidence" value="ECO:0007669"/>
    <property type="project" value="TreeGrafter"/>
</dbReference>
<sequence>MVGSRGPSDERGDGGERGESGEDGERGGREDSDHENDPVAEAFDARETSRTRWVGLLRLSVARLWRRATKATSGRIVATIAAVAMTVALLVLVTGIALALADGGTTSENDATAQIMPESTDLLASVNGVEGARLGETNERAATIREEPGVDHASPVLIEPVRLEHDGGEDSPQTVLLVGVVPDDESRTVAGLSTGALESGDPHYADGSYTGPQRGEIVLSSAAADRLDATQDDDLALSSSQFEAMGVESPAITVTAVEEPSGESDDEGTPVALVHLSELQTFAGASEGELADQVLVWGEDDAATAAANGAYPDETVDAPDTTHPSLLFDDGLAFVTSALALLVGVTICAAFVATTAGMTVNEDRRMLAVLESVGFPTHSRLAVVAISTQVLTLCGAVLGGVLGILAIHGVNAAASAGGAPGAVAQAHTLFVPYAVAIAFVAGLIAIPYPLVVAARTSVLAEVSR</sequence>
<keyword evidence="10" id="KW-1185">Reference proteome</keyword>
<feature type="transmembrane region" description="Helical" evidence="7">
    <location>
        <begin position="76"/>
        <end position="101"/>
    </location>
</feature>
<evidence type="ECO:0000313" key="9">
    <source>
        <dbReference type="EMBL" id="ELY99092.1"/>
    </source>
</evidence>
<comment type="subcellular location">
    <subcellularLocation>
        <location evidence="1">Cell membrane</location>
        <topology evidence="1">Multi-pass membrane protein</topology>
    </subcellularLocation>
</comment>
<evidence type="ECO:0000256" key="4">
    <source>
        <dbReference type="ARBA" id="ARBA00022989"/>
    </source>
</evidence>
<proteinExistence type="predicted"/>
<evidence type="ECO:0000256" key="5">
    <source>
        <dbReference type="ARBA" id="ARBA00023136"/>
    </source>
</evidence>
<dbReference type="InterPro" id="IPR003838">
    <property type="entry name" value="ABC3_permease_C"/>
</dbReference>
<accession>M0AMF4</accession>
<name>M0AMF4_9EURY</name>
<evidence type="ECO:0000259" key="8">
    <source>
        <dbReference type="Pfam" id="PF02687"/>
    </source>
</evidence>
<dbReference type="OrthoDB" id="170372at2157"/>
<dbReference type="PANTHER" id="PTHR30489:SF0">
    <property type="entry name" value="LIPOPROTEIN-RELEASING SYSTEM TRANSMEMBRANE PROTEIN LOLE"/>
    <property type="match status" value="1"/>
</dbReference>
<evidence type="ECO:0000256" key="6">
    <source>
        <dbReference type="SAM" id="MobiDB-lite"/>
    </source>
</evidence>
<dbReference type="GO" id="GO:0044874">
    <property type="term" value="P:lipoprotein localization to outer membrane"/>
    <property type="evidence" value="ECO:0007669"/>
    <property type="project" value="TreeGrafter"/>
</dbReference>